<dbReference type="SMART" id="SM00595">
    <property type="entry name" value="MADF"/>
    <property type="match status" value="1"/>
</dbReference>
<dbReference type="PANTHER" id="PTHR12243">
    <property type="entry name" value="MADF DOMAIN TRANSCRIPTION FACTOR"/>
    <property type="match status" value="1"/>
</dbReference>
<protein>
    <recommendedName>
        <fullName evidence="7">MADF domain-containing protein</fullName>
    </recommendedName>
</protein>
<accession>A0A6G0U3J3</accession>
<comment type="subcellular location">
    <subcellularLocation>
        <location evidence="1">Nucleus</location>
    </subcellularLocation>
</comment>
<keyword evidence="6" id="KW-1185">Reference proteome</keyword>
<feature type="domain" description="MADF" evidence="3">
    <location>
        <begin position="66"/>
        <end position="166"/>
    </location>
</feature>
<dbReference type="OrthoDB" id="6627638at2759"/>
<dbReference type="EMBL" id="VYZN01000007">
    <property type="protein sequence ID" value="KAE9543691.1"/>
    <property type="molecule type" value="Genomic_DNA"/>
</dbReference>
<evidence type="ECO:0000259" key="4">
    <source>
        <dbReference type="PROSITE" id="PS51031"/>
    </source>
</evidence>
<dbReference type="InterPro" id="IPR004210">
    <property type="entry name" value="BESS_motif"/>
</dbReference>
<feature type="region of interest" description="Disordered" evidence="2">
    <location>
        <begin position="300"/>
        <end position="347"/>
    </location>
</feature>
<keyword evidence="1" id="KW-0539">Nucleus</keyword>
<sequence>MVTRVGRRHAFNAAITQKTCQRASAQFDARLNIVQVCIDVFSYNAFFKALRRFSSTRTMEEFNTEFFIDEIEKRPSIWDMTSRDYSNKIIKRNAWKEIVLIFSEEGCTEEKKKVLGLTLQKKWKSLRDNYVREVKKCKMVKSGSGRSNKSTYLHFERLRFLQGSVENNITESSFSTYDENVKITKNSNNVNDVDDNFKSPKEDCPDEHFANILEKSMAQRYVPEKKDEDDEDKLFCLSLVKEIKKIPEDKRLKLKIDMYNLILQNQTSSSDGYQHAVYRQQYRPSNFGYPNYGYNSTPHNTTTQGYHYDHNFADKSNQLNTSAPGPSPTPTNVSETDSAESILDLFD</sequence>
<comment type="caution">
    <text evidence="5">The sequence shown here is derived from an EMBL/GenBank/DDBJ whole genome shotgun (WGS) entry which is preliminary data.</text>
</comment>
<reference evidence="5 6" key="1">
    <citation type="submission" date="2019-08" db="EMBL/GenBank/DDBJ databases">
        <title>The genome of the soybean aphid Biotype 1, its phylome, world population structure and adaptation to the North American continent.</title>
        <authorList>
            <person name="Giordano R."/>
            <person name="Donthu R.K."/>
            <person name="Hernandez A.G."/>
            <person name="Wright C.L."/>
            <person name="Zimin A.V."/>
        </authorList>
    </citation>
    <scope>NUCLEOTIDE SEQUENCE [LARGE SCALE GENOMIC DNA]</scope>
    <source>
        <tissue evidence="5">Whole aphids</tissue>
    </source>
</reference>
<organism evidence="5 6">
    <name type="scientific">Aphis glycines</name>
    <name type="common">Soybean aphid</name>
    <dbReference type="NCBI Taxonomy" id="307491"/>
    <lineage>
        <taxon>Eukaryota</taxon>
        <taxon>Metazoa</taxon>
        <taxon>Ecdysozoa</taxon>
        <taxon>Arthropoda</taxon>
        <taxon>Hexapoda</taxon>
        <taxon>Insecta</taxon>
        <taxon>Pterygota</taxon>
        <taxon>Neoptera</taxon>
        <taxon>Paraneoptera</taxon>
        <taxon>Hemiptera</taxon>
        <taxon>Sternorrhyncha</taxon>
        <taxon>Aphidomorpha</taxon>
        <taxon>Aphidoidea</taxon>
        <taxon>Aphididae</taxon>
        <taxon>Aphidini</taxon>
        <taxon>Aphis</taxon>
        <taxon>Aphis</taxon>
    </lineage>
</organism>
<dbReference type="GO" id="GO:0005634">
    <property type="term" value="C:nucleus"/>
    <property type="evidence" value="ECO:0007669"/>
    <property type="project" value="UniProtKB-SubCell"/>
</dbReference>
<dbReference type="Pfam" id="PF02944">
    <property type="entry name" value="BESS"/>
    <property type="match status" value="1"/>
</dbReference>
<name>A0A6G0U3J3_APHGL</name>
<evidence type="ECO:0000313" key="6">
    <source>
        <dbReference type="Proteomes" id="UP000475862"/>
    </source>
</evidence>
<dbReference type="InterPro" id="IPR039353">
    <property type="entry name" value="TF_Adf1"/>
</dbReference>
<feature type="compositionally biased region" description="Polar residues" evidence="2">
    <location>
        <begin position="314"/>
        <end position="336"/>
    </location>
</feature>
<dbReference type="Pfam" id="PF10545">
    <property type="entry name" value="MADF_DNA_bdg"/>
    <property type="match status" value="1"/>
</dbReference>
<proteinExistence type="predicted"/>
<dbReference type="PANTHER" id="PTHR12243:SF67">
    <property type="entry name" value="COREPRESSOR OF PANGOLIN, ISOFORM A-RELATED"/>
    <property type="match status" value="1"/>
</dbReference>
<dbReference type="GO" id="GO:0003677">
    <property type="term" value="F:DNA binding"/>
    <property type="evidence" value="ECO:0007669"/>
    <property type="project" value="InterPro"/>
</dbReference>
<evidence type="ECO:0008006" key="7">
    <source>
        <dbReference type="Google" id="ProtNLM"/>
    </source>
</evidence>
<dbReference type="PROSITE" id="PS51031">
    <property type="entry name" value="BESS"/>
    <property type="match status" value="1"/>
</dbReference>
<evidence type="ECO:0000259" key="3">
    <source>
        <dbReference type="PROSITE" id="PS51029"/>
    </source>
</evidence>
<evidence type="ECO:0000313" key="5">
    <source>
        <dbReference type="EMBL" id="KAE9543691.1"/>
    </source>
</evidence>
<dbReference type="AlphaFoldDB" id="A0A6G0U3J3"/>
<dbReference type="InterPro" id="IPR006578">
    <property type="entry name" value="MADF-dom"/>
</dbReference>
<gene>
    <name evidence="5" type="ORF">AGLY_002087</name>
</gene>
<dbReference type="PROSITE" id="PS51029">
    <property type="entry name" value="MADF"/>
    <property type="match status" value="1"/>
</dbReference>
<dbReference type="Proteomes" id="UP000475862">
    <property type="component" value="Unassembled WGS sequence"/>
</dbReference>
<feature type="domain" description="BESS" evidence="4">
    <location>
        <begin position="229"/>
        <end position="268"/>
    </location>
</feature>
<evidence type="ECO:0000256" key="2">
    <source>
        <dbReference type="SAM" id="MobiDB-lite"/>
    </source>
</evidence>
<evidence type="ECO:0000256" key="1">
    <source>
        <dbReference type="PROSITE-ProRule" id="PRU00371"/>
    </source>
</evidence>